<reference evidence="1 2" key="1">
    <citation type="submission" date="2014-09" db="EMBL/GenBank/DDBJ databases">
        <authorList>
            <person name="Magalhaes I.L.F."/>
            <person name="Oliveira U."/>
            <person name="Santos F.R."/>
            <person name="Vidigal T.H.D.A."/>
            <person name="Brescovit A.D."/>
            <person name="Santos A.J."/>
        </authorList>
    </citation>
    <scope>NUCLEOTIDE SEQUENCE [LARGE SCALE GENOMIC DNA]</scope>
</reference>
<evidence type="ECO:0000313" key="2">
    <source>
        <dbReference type="Proteomes" id="UP000054845"/>
    </source>
</evidence>
<dbReference type="EMBL" id="CCYA01000270">
    <property type="protein sequence ID" value="CEH18141.1"/>
    <property type="molecule type" value="Genomic_DNA"/>
</dbReference>
<dbReference type="STRING" id="401625.A0A0P1BMN1"/>
<dbReference type="AlphaFoldDB" id="A0A0P1BMN1"/>
<dbReference type="OrthoDB" id="2998174at2759"/>
<evidence type="ECO:0000313" key="1">
    <source>
        <dbReference type="EMBL" id="CEH18141.1"/>
    </source>
</evidence>
<protein>
    <submittedName>
        <fullName evidence="1">Terpenoid synthase</fullName>
    </submittedName>
</protein>
<name>A0A0P1BMN1_9BASI</name>
<dbReference type="SUPFAM" id="SSF48576">
    <property type="entry name" value="Terpenoid synthases"/>
    <property type="match status" value="1"/>
</dbReference>
<dbReference type="Gene3D" id="1.10.600.10">
    <property type="entry name" value="Farnesyl Diphosphate Synthase"/>
    <property type="match status" value="1"/>
</dbReference>
<proteinExistence type="predicted"/>
<sequence>MTTLFIALDDQPSQEDVLRQSEHYLCHQQATEQSGQAAKTLLRLFFSTVDELVAYFEQDDSLAAVLVRASWEAFLVGGLLEARILGKRVASDNNAPQASHSFADWIRDKSGIGVAYVLAVFKPDKDEAIEMDRWLACITDLQSYTSFVNDVMSLRKEILTGDGGNYINIKTRIRHLSGEEGTARADKKFCIRDMLNESVAEAEKAANNIDALIEYAAPAKLPLWQAYRHGYIQFHLENPRYRLKNVAGALRGLH</sequence>
<dbReference type="InterPro" id="IPR008949">
    <property type="entry name" value="Isoprenoid_synthase_dom_sf"/>
</dbReference>
<accession>A0A0P1BMN1</accession>
<keyword evidence="2" id="KW-1185">Reference proteome</keyword>
<dbReference type="Proteomes" id="UP000054845">
    <property type="component" value="Unassembled WGS sequence"/>
</dbReference>
<organism evidence="1 2">
    <name type="scientific">Ceraceosorus bombacis</name>
    <dbReference type="NCBI Taxonomy" id="401625"/>
    <lineage>
        <taxon>Eukaryota</taxon>
        <taxon>Fungi</taxon>
        <taxon>Dikarya</taxon>
        <taxon>Basidiomycota</taxon>
        <taxon>Ustilaginomycotina</taxon>
        <taxon>Exobasidiomycetes</taxon>
        <taxon>Ceraceosorales</taxon>
        <taxon>Ceraceosoraceae</taxon>
        <taxon>Ceraceosorus</taxon>
    </lineage>
</organism>